<feature type="region of interest" description="Disordered" evidence="1">
    <location>
        <begin position="18"/>
        <end position="57"/>
    </location>
</feature>
<feature type="domain" description="Rho-GAP" evidence="2">
    <location>
        <begin position="228"/>
        <end position="441"/>
    </location>
</feature>
<evidence type="ECO:0000259" key="2">
    <source>
        <dbReference type="PROSITE" id="PS50238"/>
    </source>
</evidence>
<reference evidence="3 4" key="1">
    <citation type="submission" date="2021-08" db="EMBL/GenBank/DDBJ databases">
        <title>Draft Genome Sequence of Phanerochaete sordida strain YK-624.</title>
        <authorList>
            <person name="Mori T."/>
            <person name="Dohra H."/>
            <person name="Suzuki T."/>
            <person name="Kawagishi H."/>
            <person name="Hirai H."/>
        </authorList>
    </citation>
    <scope>NUCLEOTIDE SEQUENCE [LARGE SCALE GENOMIC DNA]</scope>
    <source>
        <strain evidence="3 4">YK-624</strain>
    </source>
</reference>
<dbReference type="GO" id="GO:0007264">
    <property type="term" value="P:small GTPase-mediated signal transduction"/>
    <property type="evidence" value="ECO:0007669"/>
    <property type="project" value="TreeGrafter"/>
</dbReference>
<evidence type="ECO:0000313" key="3">
    <source>
        <dbReference type="EMBL" id="GJE90264.1"/>
    </source>
</evidence>
<gene>
    <name evidence="3" type="ORF">PsYK624_063930</name>
</gene>
<dbReference type="Pfam" id="PF00620">
    <property type="entry name" value="RhoGAP"/>
    <property type="match status" value="1"/>
</dbReference>
<dbReference type="InterPro" id="IPR001251">
    <property type="entry name" value="CRAL-TRIO_dom"/>
</dbReference>
<proteinExistence type="predicted"/>
<dbReference type="PANTHER" id="PTHR45808">
    <property type="entry name" value="RHO GTPASE-ACTIVATING PROTEIN 68F"/>
    <property type="match status" value="1"/>
</dbReference>
<dbReference type="Proteomes" id="UP000703269">
    <property type="component" value="Unassembled WGS sequence"/>
</dbReference>
<dbReference type="PROSITE" id="PS50238">
    <property type="entry name" value="RHOGAP"/>
    <property type="match status" value="1"/>
</dbReference>
<feature type="compositionally biased region" description="Polar residues" evidence="1">
    <location>
        <begin position="23"/>
        <end position="32"/>
    </location>
</feature>
<dbReference type="Gene3D" id="1.10.555.10">
    <property type="entry name" value="Rho GTPase activation protein"/>
    <property type="match status" value="1"/>
</dbReference>
<dbReference type="GO" id="GO:0005737">
    <property type="term" value="C:cytoplasm"/>
    <property type="evidence" value="ECO:0007669"/>
    <property type="project" value="TreeGrafter"/>
</dbReference>
<feature type="compositionally biased region" description="Low complexity" evidence="1">
    <location>
        <begin position="560"/>
        <end position="595"/>
    </location>
</feature>
<feature type="compositionally biased region" description="Low complexity" evidence="1">
    <location>
        <begin position="462"/>
        <end position="474"/>
    </location>
</feature>
<sequence>MPPPLANLKQRLAALANAHGPFSPTSDNGASTPASPRRFFAPGPRRRNTHDGPAGSAEDRLQEILGRVIFQAGVDYETRPMVVMSACALPDPKEVDYDMLLSRILAYLDLYVESDYTVVFFAAGGRHRPGWDWVWKAYRSLSRKYRKNLKRLLIVHSNFFTKMLFSFAGAIISPKFYRKLAYVDTLSDLAYQVPITQIDIPPAVYQENLKYEQQIQMPVQQRADMFGVPLDELMGYDGEKGGIPRVVRDCIEYLRETGLQDEGIFRRSPNSQTLKQVQQAYDRGHVVSLNNYNDPHLAAVLLKKFLRDLPEPIFPESLYPAIQNCPTPSADPTDMTAVIYVREVLLPQLPLCVQILLNNIIHLLHEVSLRAEHNRMNASNLALVITPNLVKGKNMLQDISHCQLPAGPTMGSSNRPFETPNGKTTLAQIMQLGIQRYYEIFDDIPDRTEALPAGEQDAQELTFSSSSRTAFSPSLQSPNSYKRDSMIDDDEDIDDAMLVMPLGPSRAPQQQQQAQQGTSSNGALAASPPSAWQPASHATPYSTYKPRTRKAPPPLPPRDSAPSHPSAAATASTLSTAPSTYTAASRGTTARSARSLVSIERAAGTRRGSISVGRGTTRKGSASGVEAMGITASGFFAPPQDAPPLPERR</sequence>
<dbReference type="Pfam" id="PF13716">
    <property type="entry name" value="CRAL_TRIO_2"/>
    <property type="match status" value="1"/>
</dbReference>
<dbReference type="InterPro" id="IPR008936">
    <property type="entry name" value="Rho_GTPase_activation_prot"/>
</dbReference>
<feature type="region of interest" description="Disordered" evidence="1">
    <location>
        <begin position="456"/>
        <end position="487"/>
    </location>
</feature>
<comment type="caution">
    <text evidence="3">The sequence shown here is derived from an EMBL/GenBank/DDBJ whole genome shotgun (WGS) entry which is preliminary data.</text>
</comment>
<dbReference type="EMBL" id="BPQB01000016">
    <property type="protein sequence ID" value="GJE90264.1"/>
    <property type="molecule type" value="Genomic_DNA"/>
</dbReference>
<accession>A0A9P3LD62</accession>
<keyword evidence="4" id="KW-1185">Reference proteome</keyword>
<feature type="region of interest" description="Disordered" evidence="1">
    <location>
        <begin position="503"/>
        <end position="623"/>
    </location>
</feature>
<organism evidence="3 4">
    <name type="scientific">Phanerochaete sordida</name>
    <dbReference type="NCBI Taxonomy" id="48140"/>
    <lineage>
        <taxon>Eukaryota</taxon>
        <taxon>Fungi</taxon>
        <taxon>Dikarya</taxon>
        <taxon>Basidiomycota</taxon>
        <taxon>Agaricomycotina</taxon>
        <taxon>Agaricomycetes</taxon>
        <taxon>Polyporales</taxon>
        <taxon>Phanerochaetaceae</taxon>
        <taxon>Phanerochaete</taxon>
    </lineage>
</organism>
<protein>
    <submittedName>
        <fullName evidence="3">RhoGAP-domain-containing protein</fullName>
    </submittedName>
</protein>
<evidence type="ECO:0000256" key="1">
    <source>
        <dbReference type="SAM" id="MobiDB-lite"/>
    </source>
</evidence>
<dbReference type="SUPFAM" id="SSF52087">
    <property type="entry name" value="CRAL/TRIO domain"/>
    <property type="match status" value="1"/>
</dbReference>
<dbReference type="PANTHER" id="PTHR45808:SF2">
    <property type="entry name" value="RHO GTPASE-ACTIVATING PROTEIN 68F"/>
    <property type="match status" value="1"/>
</dbReference>
<feature type="compositionally biased region" description="Low complexity" evidence="1">
    <location>
        <begin position="523"/>
        <end position="538"/>
    </location>
</feature>
<dbReference type="AlphaFoldDB" id="A0A9P3LD62"/>
<dbReference type="SUPFAM" id="SSF48350">
    <property type="entry name" value="GTPase activation domain, GAP"/>
    <property type="match status" value="1"/>
</dbReference>
<dbReference type="InterPro" id="IPR036865">
    <property type="entry name" value="CRAL-TRIO_dom_sf"/>
</dbReference>
<dbReference type="CDD" id="cd00170">
    <property type="entry name" value="SEC14"/>
    <property type="match status" value="1"/>
</dbReference>
<dbReference type="SMART" id="SM00324">
    <property type="entry name" value="RhoGAP"/>
    <property type="match status" value="1"/>
</dbReference>
<evidence type="ECO:0000313" key="4">
    <source>
        <dbReference type="Proteomes" id="UP000703269"/>
    </source>
</evidence>
<feature type="compositionally biased region" description="Low complexity" evidence="1">
    <location>
        <begin position="33"/>
        <end position="43"/>
    </location>
</feature>
<dbReference type="InterPro" id="IPR000198">
    <property type="entry name" value="RhoGAP_dom"/>
</dbReference>
<dbReference type="Gene3D" id="3.40.525.10">
    <property type="entry name" value="CRAL-TRIO lipid binding domain"/>
    <property type="match status" value="1"/>
</dbReference>
<dbReference type="OrthoDB" id="19923at2759"/>
<name>A0A9P3LD62_9APHY</name>
<dbReference type="GO" id="GO:0005096">
    <property type="term" value="F:GTPase activator activity"/>
    <property type="evidence" value="ECO:0007669"/>
    <property type="project" value="TreeGrafter"/>
</dbReference>